<sequence>MLKRLLPLLLLPGVALGGELQTAVHTEASLLLPYVSRSKPVGDIFFNIPWDQPSFQFWRAYYRKRSNRLRLYAKVDAFKVFYPMVSKIFREEGLPPDLALLAIIESNGNPAAVSKAGAAGLWQLMPYTARRLGLRVNRFIDERFDVEKSTRAAARYLKLLHSMFGRWDLAIAAYNAGPGTIKERLRKLGADQFWDLTKLPNETLNYVPKFYALLSVVKEHRLLERPVKDRLVKVKVTTRTALYSLSRTLKVPYQLLRLYNRQYRRGIVPAGYSVYLPLSFVRSSHLVKYLKGQEVYAYTPRRPVKLSVLARRFGVSLKLLKEVNRIRGKYVYRGRTVLIVKLPSEERFNERG</sequence>
<keyword evidence="2" id="KW-0732">Signal</keyword>
<dbReference type="EMBL" id="CP002444">
    <property type="protein sequence ID" value="ADU97076.1"/>
    <property type="molecule type" value="Genomic_DNA"/>
</dbReference>
<feature type="domain" description="LysM" evidence="4">
    <location>
        <begin position="306"/>
        <end position="339"/>
    </location>
</feature>
<evidence type="ECO:0000259" key="4">
    <source>
        <dbReference type="Pfam" id="PF01476"/>
    </source>
</evidence>
<dbReference type="InterPro" id="IPR023346">
    <property type="entry name" value="Lysozyme-like_dom_sf"/>
</dbReference>
<dbReference type="InterPro" id="IPR018392">
    <property type="entry name" value="LysM"/>
</dbReference>
<dbReference type="Pfam" id="PF01464">
    <property type="entry name" value="SLT"/>
    <property type="match status" value="1"/>
</dbReference>
<dbReference type="OrthoDB" id="9815002at2"/>
<keyword evidence="6" id="KW-1185">Reference proteome</keyword>
<protein>
    <submittedName>
        <fullName evidence="5">Lytic transglycosylase catalytic</fullName>
    </submittedName>
</protein>
<dbReference type="CDD" id="cd16894">
    <property type="entry name" value="MltD-like"/>
    <property type="match status" value="1"/>
</dbReference>
<dbReference type="GO" id="GO:0008933">
    <property type="term" value="F:peptidoglycan lytic transglycosylase activity"/>
    <property type="evidence" value="ECO:0007669"/>
    <property type="project" value="InterPro"/>
</dbReference>
<reference evidence="5" key="1">
    <citation type="submission" date="2011-01" db="EMBL/GenBank/DDBJ databases">
        <title>Complete sequence of chromosome of Thermovibrio ammonificans HB-1.</title>
        <authorList>
            <consortium name="US DOE Joint Genome Institute"/>
            <person name="Lucas S."/>
            <person name="Copeland A."/>
            <person name="Lapidus A."/>
            <person name="Cheng J.-F."/>
            <person name="Goodwin L."/>
            <person name="Pitluck S."/>
            <person name="Davenport K."/>
            <person name="Detter J.C."/>
            <person name="Han C."/>
            <person name="Tapia R."/>
            <person name="Land M."/>
            <person name="Hauser L."/>
            <person name="Kyrpides N."/>
            <person name="Ivanova N."/>
            <person name="Ovchinnikova G."/>
            <person name="Vetriani C."/>
            <person name="Woyke T."/>
        </authorList>
    </citation>
    <scope>NUCLEOTIDE SEQUENCE [LARGE SCALE GENOMIC DNA]</scope>
    <source>
        <strain evidence="5">HB-1</strain>
    </source>
</reference>
<dbReference type="PROSITE" id="PS00922">
    <property type="entry name" value="TRANSGLYCOSYLASE"/>
    <property type="match status" value="1"/>
</dbReference>
<dbReference type="STRING" id="648996.Theam_1110"/>
<dbReference type="Proteomes" id="UP000006362">
    <property type="component" value="Chromosome"/>
</dbReference>
<dbReference type="eggNOG" id="COG0741">
    <property type="taxonomic scope" value="Bacteria"/>
</dbReference>
<dbReference type="PANTHER" id="PTHR37423">
    <property type="entry name" value="SOLUBLE LYTIC MUREIN TRANSGLYCOSYLASE-RELATED"/>
    <property type="match status" value="1"/>
</dbReference>
<dbReference type="AlphaFoldDB" id="E8T2I1"/>
<dbReference type="HOGENOM" id="CLU_009520_1_4_0"/>
<dbReference type="KEGG" id="tam:Theam_1110"/>
<dbReference type="PANTHER" id="PTHR37423:SF2">
    <property type="entry name" value="MEMBRANE-BOUND LYTIC MUREIN TRANSGLYCOSYLASE C"/>
    <property type="match status" value="1"/>
</dbReference>
<dbReference type="InterPro" id="IPR000189">
    <property type="entry name" value="Transglyc_AS"/>
</dbReference>
<evidence type="ECO:0000256" key="1">
    <source>
        <dbReference type="ARBA" id="ARBA00007734"/>
    </source>
</evidence>
<evidence type="ECO:0000256" key="2">
    <source>
        <dbReference type="SAM" id="SignalP"/>
    </source>
</evidence>
<evidence type="ECO:0000313" key="6">
    <source>
        <dbReference type="Proteomes" id="UP000006362"/>
    </source>
</evidence>
<feature type="domain" description="Transglycosylase SLT" evidence="3">
    <location>
        <begin position="94"/>
        <end position="193"/>
    </location>
</feature>
<dbReference type="Gene3D" id="1.10.530.10">
    <property type="match status" value="1"/>
</dbReference>
<proteinExistence type="inferred from homology"/>
<name>E8T2I1_THEA1</name>
<dbReference type="Pfam" id="PF01476">
    <property type="entry name" value="LysM"/>
    <property type="match status" value="1"/>
</dbReference>
<feature type="signal peptide" evidence="2">
    <location>
        <begin position="1"/>
        <end position="17"/>
    </location>
</feature>
<gene>
    <name evidence="5" type="ordered locus">Theam_1110</name>
</gene>
<accession>E8T2I1</accession>
<comment type="similarity">
    <text evidence="1">Belongs to the transglycosylase Slt family.</text>
</comment>
<dbReference type="SUPFAM" id="SSF53955">
    <property type="entry name" value="Lysozyme-like"/>
    <property type="match status" value="1"/>
</dbReference>
<dbReference type="RefSeq" id="WP_013537862.1">
    <property type="nucleotide sequence ID" value="NC_014926.1"/>
</dbReference>
<dbReference type="GO" id="GO:0000270">
    <property type="term" value="P:peptidoglycan metabolic process"/>
    <property type="evidence" value="ECO:0007669"/>
    <property type="project" value="InterPro"/>
</dbReference>
<evidence type="ECO:0000259" key="3">
    <source>
        <dbReference type="Pfam" id="PF01464"/>
    </source>
</evidence>
<dbReference type="eggNOG" id="COG1388">
    <property type="taxonomic scope" value="Bacteria"/>
</dbReference>
<evidence type="ECO:0000313" key="5">
    <source>
        <dbReference type="EMBL" id="ADU97076.1"/>
    </source>
</evidence>
<dbReference type="GO" id="GO:0016020">
    <property type="term" value="C:membrane"/>
    <property type="evidence" value="ECO:0007669"/>
    <property type="project" value="InterPro"/>
</dbReference>
<organism evidence="5 6">
    <name type="scientific">Thermovibrio ammonificans (strain DSM 15698 / JCM 12110 / HB-1)</name>
    <dbReference type="NCBI Taxonomy" id="648996"/>
    <lineage>
        <taxon>Bacteria</taxon>
        <taxon>Pseudomonadati</taxon>
        <taxon>Aquificota</taxon>
        <taxon>Aquificia</taxon>
        <taxon>Desulfurobacteriales</taxon>
        <taxon>Desulfurobacteriaceae</taxon>
        <taxon>Thermovibrio</taxon>
    </lineage>
</organism>
<feature type="chain" id="PRO_5003227319" evidence="2">
    <location>
        <begin position="18"/>
        <end position="352"/>
    </location>
</feature>
<dbReference type="InterPro" id="IPR008258">
    <property type="entry name" value="Transglycosylase_SLT_dom_1"/>
</dbReference>